<sequence>MCRGNKIKGYQKNPVIARQLIVSAGAKRRPFFWLLIRLRSCSLLSRCVCARERSRASALQHHSPVRAGSIFCPSPPACPTAAPVIDWRAVGARWDRTLDVSTQSCLKRWFWLQALTQLYPDRRLVGSVHQRFHYVLLLPADGQFCLSSAVRSSGLSGYSSPLQMPKTSCRHKCVRMFRGELWLRDIDHDNRPFLLHDRRPLTQTVAYKGPFAPGILSTCNAFTDIITSLLDVIISSPVSSPIRGEQPMDLSVTQRLLHPGPDSAMLPPHPPFFLGPLTTQHCSQFSQQRLQYNIEQRQREMEEEKREELQLLIRKNKNEQSAVASPLVRQKLREHIIMKSQPTHDRVTPNHTSPTPGYRLSPKPQPTPCDQRKDLALRRTVSEPTLKWKLKKLINTRPNPLQRKISAPPAVKHRTETLDSSPSSSSTPASGCSSPNDSLHSDNGALPLSHEAQRLLLKEGRLAHFTWPPNHAAMPNITAGNPAHADLQVTKPVAVSALHQVYLPLEGSGPTLTHHLQPVLILEPHTRLVHSQFVSFHGLSSIPLQPQPHPSSPSRREGVVNLPSHRPVERTRSEPPPYSHSPFTLHASQHSHAQHQLLQQCHKSGLERFKQNTHLSKPRLTQIPSEDMDLEETGSGTGSGPGSVCSSEMESVCDDGHRRRQSTASIDSVCGTESTTSSRDSLLEPSHSLSQRQVILRPGPQLDLLSGPALIWPHQPLVRARSSPASTSLPPQPNSMPSLSLSNPAADVPLRFTTGLVYDSQMQKHQCTCGDNSRHPEHAGRVQSIWSRLHERGLRNQCVSIPSRKATLEELQSVHSEKHVLLFGTNPLKLDNRKLAGILSQRIFVMLPCGGIGVDVDTIWNELHTSVASRMAAGCVTDLALKVAQGNLKNGFAVVRPPGHHATQSSPQGFCFFNSVAIAAKQLQHKLNVSKILIVDWDVHHGNGTQEAFYNDPSVLYISLHRYDDGNFFPGSGHPSEVGAGAGEGFNVNVGWTGGLNPPMGDAEYLAAFRAVVMPVAHEFSPDVVLVSSGFDAVEGHSPSLGGYKVTAKCFGFLTRQLMSLAGGRVVLALEGGHDLKAICDASEACVSALLGMEVEPLSQSVLDQKPCENAVQSLQRVIQVQGEYWHSVKDSSATAGLSYLQAQRRRLRRDSDSEAVSAIASLSMGALMPGGKQTEELTENGDSI</sequence>
<keyword evidence="12" id="KW-0175">Coiled coil</keyword>
<feature type="region of interest" description="Disordered" evidence="13">
    <location>
        <begin position="393"/>
        <end position="445"/>
    </location>
</feature>
<feature type="compositionally biased region" description="Low complexity" evidence="13">
    <location>
        <begin position="585"/>
        <end position="597"/>
    </location>
</feature>
<evidence type="ECO:0000256" key="1">
    <source>
        <dbReference type="ARBA" id="ARBA00004123"/>
    </source>
</evidence>
<evidence type="ECO:0000256" key="8">
    <source>
        <dbReference type="ARBA" id="ARBA00022853"/>
    </source>
</evidence>
<comment type="subcellular location">
    <subcellularLocation>
        <location evidence="1">Nucleus</location>
    </subcellularLocation>
</comment>
<feature type="coiled-coil region" evidence="12">
    <location>
        <begin position="287"/>
        <end position="322"/>
    </location>
</feature>
<evidence type="ECO:0000256" key="3">
    <source>
        <dbReference type="ARBA" id="ARBA00012111"/>
    </source>
</evidence>
<evidence type="ECO:0000256" key="2">
    <source>
        <dbReference type="ARBA" id="ARBA00007738"/>
    </source>
</evidence>
<name>A0A6A4SM33_SCOMX</name>
<comment type="caution">
    <text evidence="15">The sequence shown here is derived from an EMBL/GenBank/DDBJ whole genome shotgun (WGS) entry which is preliminary data.</text>
</comment>
<dbReference type="Pfam" id="PF00850">
    <property type="entry name" value="Hist_deacetyl"/>
    <property type="match status" value="1"/>
</dbReference>
<organism evidence="15 16">
    <name type="scientific">Scophthalmus maximus</name>
    <name type="common">Turbot</name>
    <name type="synonym">Psetta maxima</name>
    <dbReference type="NCBI Taxonomy" id="52904"/>
    <lineage>
        <taxon>Eukaryota</taxon>
        <taxon>Metazoa</taxon>
        <taxon>Chordata</taxon>
        <taxon>Craniata</taxon>
        <taxon>Vertebrata</taxon>
        <taxon>Euteleostomi</taxon>
        <taxon>Actinopterygii</taxon>
        <taxon>Neopterygii</taxon>
        <taxon>Teleostei</taxon>
        <taxon>Neoteleostei</taxon>
        <taxon>Acanthomorphata</taxon>
        <taxon>Carangaria</taxon>
        <taxon>Pleuronectiformes</taxon>
        <taxon>Pleuronectoidei</taxon>
        <taxon>Scophthalmidae</taxon>
        <taxon>Scophthalmus</taxon>
    </lineage>
</organism>
<evidence type="ECO:0000256" key="13">
    <source>
        <dbReference type="SAM" id="MobiDB-lite"/>
    </source>
</evidence>
<dbReference type="InterPro" id="IPR023801">
    <property type="entry name" value="His_deacetylse_dom"/>
</dbReference>
<dbReference type="InterPro" id="IPR023696">
    <property type="entry name" value="Ureohydrolase_dom_sf"/>
</dbReference>
<evidence type="ECO:0000313" key="16">
    <source>
        <dbReference type="Proteomes" id="UP000438429"/>
    </source>
</evidence>
<keyword evidence="10" id="KW-0804">Transcription</keyword>
<dbReference type="GO" id="GO:0141221">
    <property type="term" value="F:histone deacetylase activity, hydrolytic mechanism"/>
    <property type="evidence" value="ECO:0007669"/>
    <property type="project" value="UniProtKB-EC"/>
</dbReference>
<dbReference type="Gene3D" id="3.40.800.20">
    <property type="entry name" value="Histone deacetylase domain"/>
    <property type="match status" value="1"/>
</dbReference>
<keyword evidence="7" id="KW-0862">Zinc</keyword>
<gene>
    <name evidence="15" type="ORF">F2P81_012901</name>
</gene>
<evidence type="ECO:0000256" key="4">
    <source>
        <dbReference type="ARBA" id="ARBA00022491"/>
    </source>
</evidence>
<keyword evidence="4" id="KW-0678">Repressor</keyword>
<keyword evidence="9" id="KW-0805">Transcription regulation</keyword>
<evidence type="ECO:0000256" key="6">
    <source>
        <dbReference type="ARBA" id="ARBA00022801"/>
    </source>
</evidence>
<protein>
    <recommendedName>
        <fullName evidence="3">histone deacetylase</fullName>
        <ecNumber evidence="3">3.5.1.98</ecNumber>
    </recommendedName>
</protein>
<comment type="similarity">
    <text evidence="2">Belongs to the histone deacetylase family. HD type 2 subfamily.</text>
</comment>
<dbReference type="EMBL" id="VEVO01000011">
    <property type="protein sequence ID" value="KAF0035143.1"/>
    <property type="molecule type" value="Genomic_DNA"/>
</dbReference>
<dbReference type="EC" id="3.5.1.98" evidence="3"/>
<evidence type="ECO:0000256" key="7">
    <source>
        <dbReference type="ARBA" id="ARBA00022833"/>
    </source>
</evidence>
<dbReference type="GO" id="GO:0000118">
    <property type="term" value="C:histone deacetylase complex"/>
    <property type="evidence" value="ECO:0007669"/>
    <property type="project" value="TreeGrafter"/>
</dbReference>
<evidence type="ECO:0000256" key="12">
    <source>
        <dbReference type="SAM" id="Coils"/>
    </source>
</evidence>
<dbReference type="Proteomes" id="UP000438429">
    <property type="component" value="Unassembled WGS sequence"/>
</dbReference>
<dbReference type="SUPFAM" id="SSF52768">
    <property type="entry name" value="Arginase/deacetylase"/>
    <property type="match status" value="1"/>
</dbReference>
<dbReference type="CDD" id="cd11681">
    <property type="entry name" value="HDAC_classIIa"/>
    <property type="match status" value="1"/>
</dbReference>
<proteinExistence type="inferred from homology"/>
<feature type="region of interest" description="Disordered" evidence="13">
    <location>
        <begin position="544"/>
        <end position="597"/>
    </location>
</feature>
<feature type="compositionally biased region" description="Low complexity" evidence="13">
    <location>
        <begin position="420"/>
        <end position="435"/>
    </location>
</feature>
<dbReference type="InterPro" id="IPR000286">
    <property type="entry name" value="HDACs"/>
</dbReference>
<evidence type="ECO:0000256" key="5">
    <source>
        <dbReference type="ARBA" id="ARBA00022723"/>
    </source>
</evidence>
<dbReference type="PRINTS" id="PR01270">
    <property type="entry name" value="HDASUPER"/>
</dbReference>
<keyword evidence="5" id="KW-0479">Metal-binding</keyword>
<dbReference type="PANTHER" id="PTHR10625:SF42">
    <property type="entry name" value="HISTONE DEACETYLASE 7"/>
    <property type="match status" value="1"/>
</dbReference>
<dbReference type="GO" id="GO:0046872">
    <property type="term" value="F:metal ion binding"/>
    <property type="evidence" value="ECO:0007669"/>
    <property type="project" value="UniProtKB-KW"/>
</dbReference>
<evidence type="ECO:0000313" key="15">
    <source>
        <dbReference type="EMBL" id="KAF0035143.1"/>
    </source>
</evidence>
<dbReference type="GO" id="GO:0040029">
    <property type="term" value="P:epigenetic regulation of gene expression"/>
    <property type="evidence" value="ECO:0007669"/>
    <property type="project" value="TreeGrafter"/>
</dbReference>
<dbReference type="AlphaFoldDB" id="A0A6A4SM33"/>
<dbReference type="PANTHER" id="PTHR10625">
    <property type="entry name" value="HISTONE DEACETYLASE HDAC1-RELATED"/>
    <property type="match status" value="1"/>
</dbReference>
<feature type="region of interest" description="Disordered" evidence="13">
    <location>
        <begin position="339"/>
        <end position="380"/>
    </location>
</feature>
<feature type="compositionally biased region" description="Basic and acidic residues" evidence="13">
    <location>
        <begin position="370"/>
        <end position="380"/>
    </location>
</feature>
<evidence type="ECO:0000259" key="14">
    <source>
        <dbReference type="Pfam" id="PF00850"/>
    </source>
</evidence>
<evidence type="ECO:0000256" key="9">
    <source>
        <dbReference type="ARBA" id="ARBA00023015"/>
    </source>
</evidence>
<accession>A0A6A4SM33</accession>
<keyword evidence="6" id="KW-0378">Hydrolase</keyword>
<keyword evidence="11" id="KW-0539">Nucleus</keyword>
<feature type="domain" description="Histone deacetylase" evidence="14">
    <location>
        <begin position="775"/>
        <end position="1090"/>
    </location>
</feature>
<feature type="region of interest" description="Disordered" evidence="13">
    <location>
        <begin position="721"/>
        <end position="742"/>
    </location>
</feature>
<evidence type="ECO:0000256" key="10">
    <source>
        <dbReference type="ARBA" id="ARBA00023163"/>
    </source>
</evidence>
<evidence type="ECO:0000256" key="11">
    <source>
        <dbReference type="ARBA" id="ARBA00023242"/>
    </source>
</evidence>
<feature type="compositionally biased region" description="Basic and acidic residues" evidence="13">
    <location>
        <begin position="339"/>
        <end position="348"/>
    </location>
</feature>
<dbReference type="InterPro" id="IPR037138">
    <property type="entry name" value="His_deacetylse_dom_sf"/>
</dbReference>
<dbReference type="FunFam" id="3.40.800.20:FF:000002">
    <property type="entry name" value="Histone deacetylase"/>
    <property type="match status" value="1"/>
</dbReference>
<feature type="compositionally biased region" description="Polar residues" evidence="13">
    <location>
        <begin position="662"/>
        <end position="680"/>
    </location>
</feature>
<feature type="region of interest" description="Disordered" evidence="13">
    <location>
        <begin position="613"/>
        <end position="689"/>
    </location>
</feature>
<reference evidence="15 16" key="1">
    <citation type="submission" date="2019-06" db="EMBL/GenBank/DDBJ databases">
        <title>Draft genomes of female and male turbot (Scophthalmus maximus).</title>
        <authorList>
            <person name="Xu H."/>
            <person name="Xu X.-W."/>
            <person name="Shao C."/>
            <person name="Chen S."/>
        </authorList>
    </citation>
    <scope>NUCLEOTIDE SEQUENCE [LARGE SCALE GENOMIC DNA]</scope>
    <source>
        <strain evidence="15">Ysfricsl-2016a</strain>
        <tissue evidence="15">Blood</tissue>
    </source>
</reference>
<keyword evidence="8" id="KW-0156">Chromatin regulator</keyword>